<sequence length="276" mass="32432">MSMNFDMSSLNLQNASSPKDATVNKKKRSMFSKEEDERLIKAVENYGDQNWSLVASYVGNRTRRQCSERWKKFLSPTINHSEWTETEDKLLMEKFIEFGPKWTTISKFFNNRTDVNVKSRFIIIKRRMKKRQEFIEKVKLFSKASIKSKDTSKKLYNISNINLNMNTNNLLPIIIDKQIDLISTKKNASDELSGHLHQNNLNQISHSDYHFSIDCKEFNEDKNLQISLNPDFDKDENNLKSFFELTFDDVTKYVDTSLYNSCEQEGQFGDSLFNYI</sequence>
<dbReference type="PANTHER" id="PTHR46621:SF1">
    <property type="entry name" value="SNRNA-ACTIVATING PROTEIN COMPLEX SUBUNIT 4"/>
    <property type="match status" value="1"/>
</dbReference>
<gene>
    <name evidence="8" type="ORF">M9Y10_000909</name>
</gene>
<dbReference type="CDD" id="cd00167">
    <property type="entry name" value="SANT"/>
    <property type="match status" value="2"/>
</dbReference>
<evidence type="ECO:0000313" key="8">
    <source>
        <dbReference type="EMBL" id="KAK8898617.1"/>
    </source>
</evidence>
<dbReference type="PANTHER" id="PTHR46621">
    <property type="entry name" value="SNRNA-ACTIVATING PROTEIN COMPLEX SUBUNIT 4"/>
    <property type="match status" value="1"/>
</dbReference>
<evidence type="ECO:0000259" key="7">
    <source>
        <dbReference type="PROSITE" id="PS51294"/>
    </source>
</evidence>
<evidence type="ECO:0000256" key="3">
    <source>
        <dbReference type="ARBA" id="ARBA00023163"/>
    </source>
</evidence>
<dbReference type="SMART" id="SM00717">
    <property type="entry name" value="SANT"/>
    <property type="match status" value="2"/>
</dbReference>
<organism evidence="8 9">
    <name type="scientific">Tritrichomonas musculus</name>
    <dbReference type="NCBI Taxonomy" id="1915356"/>
    <lineage>
        <taxon>Eukaryota</taxon>
        <taxon>Metamonada</taxon>
        <taxon>Parabasalia</taxon>
        <taxon>Tritrichomonadida</taxon>
        <taxon>Tritrichomonadidae</taxon>
        <taxon>Tritrichomonas</taxon>
    </lineage>
</organism>
<dbReference type="EMBL" id="JAPFFF010000001">
    <property type="protein sequence ID" value="KAK8898617.1"/>
    <property type="molecule type" value="Genomic_DNA"/>
</dbReference>
<dbReference type="InterPro" id="IPR017930">
    <property type="entry name" value="Myb_dom"/>
</dbReference>
<dbReference type="PROSITE" id="PS51294">
    <property type="entry name" value="HTH_MYB"/>
    <property type="match status" value="2"/>
</dbReference>
<dbReference type="Proteomes" id="UP001470230">
    <property type="component" value="Unassembled WGS sequence"/>
</dbReference>
<proteinExistence type="predicted"/>
<evidence type="ECO:0000256" key="1">
    <source>
        <dbReference type="ARBA" id="ARBA00023015"/>
    </source>
</evidence>
<feature type="domain" description="Myb-like" evidence="6">
    <location>
        <begin position="23"/>
        <end position="74"/>
    </location>
</feature>
<dbReference type="PROSITE" id="PS50090">
    <property type="entry name" value="MYB_LIKE"/>
    <property type="match status" value="2"/>
</dbReference>
<feature type="compositionally biased region" description="Polar residues" evidence="5">
    <location>
        <begin position="1"/>
        <end position="19"/>
    </location>
</feature>
<keyword evidence="3" id="KW-0804">Transcription</keyword>
<keyword evidence="9" id="KW-1185">Reference proteome</keyword>
<dbReference type="SUPFAM" id="SSF46689">
    <property type="entry name" value="Homeodomain-like"/>
    <property type="match status" value="1"/>
</dbReference>
<keyword evidence="1" id="KW-0805">Transcription regulation</keyword>
<feature type="domain" description="HTH myb-type" evidence="7">
    <location>
        <begin position="79"/>
        <end position="129"/>
    </location>
</feature>
<keyword evidence="2" id="KW-0238">DNA-binding</keyword>
<feature type="domain" description="Myb-like" evidence="6">
    <location>
        <begin position="75"/>
        <end position="121"/>
    </location>
</feature>
<dbReference type="InterPro" id="IPR009057">
    <property type="entry name" value="Homeodomain-like_sf"/>
</dbReference>
<protein>
    <recommendedName>
        <fullName evidence="10">Myb-like DNA-binding domain containing protein</fullName>
    </recommendedName>
</protein>
<evidence type="ECO:0008006" key="10">
    <source>
        <dbReference type="Google" id="ProtNLM"/>
    </source>
</evidence>
<dbReference type="InterPro" id="IPR051575">
    <property type="entry name" value="Myb-like_DNA-bd"/>
</dbReference>
<reference evidence="8 9" key="1">
    <citation type="submission" date="2024-04" db="EMBL/GenBank/DDBJ databases">
        <title>Tritrichomonas musculus Genome.</title>
        <authorList>
            <person name="Alves-Ferreira E."/>
            <person name="Grigg M."/>
            <person name="Lorenzi H."/>
            <person name="Galac M."/>
        </authorList>
    </citation>
    <scope>NUCLEOTIDE SEQUENCE [LARGE SCALE GENOMIC DNA]</scope>
    <source>
        <strain evidence="8 9">EAF2021</strain>
    </source>
</reference>
<feature type="domain" description="HTH myb-type" evidence="7">
    <location>
        <begin position="25"/>
        <end position="78"/>
    </location>
</feature>
<evidence type="ECO:0000256" key="5">
    <source>
        <dbReference type="SAM" id="MobiDB-lite"/>
    </source>
</evidence>
<accession>A0ABR2L5V2</accession>
<dbReference type="InterPro" id="IPR001005">
    <property type="entry name" value="SANT/Myb"/>
</dbReference>
<dbReference type="Gene3D" id="1.10.10.60">
    <property type="entry name" value="Homeodomain-like"/>
    <property type="match status" value="2"/>
</dbReference>
<evidence type="ECO:0000313" key="9">
    <source>
        <dbReference type="Proteomes" id="UP001470230"/>
    </source>
</evidence>
<comment type="caution">
    <text evidence="8">The sequence shown here is derived from an EMBL/GenBank/DDBJ whole genome shotgun (WGS) entry which is preliminary data.</text>
</comment>
<feature type="region of interest" description="Disordered" evidence="5">
    <location>
        <begin position="1"/>
        <end position="28"/>
    </location>
</feature>
<name>A0ABR2L5V2_9EUKA</name>
<evidence type="ECO:0000256" key="4">
    <source>
        <dbReference type="ARBA" id="ARBA00023242"/>
    </source>
</evidence>
<evidence type="ECO:0000256" key="2">
    <source>
        <dbReference type="ARBA" id="ARBA00023125"/>
    </source>
</evidence>
<evidence type="ECO:0000259" key="6">
    <source>
        <dbReference type="PROSITE" id="PS50090"/>
    </source>
</evidence>
<dbReference type="Pfam" id="PF13921">
    <property type="entry name" value="Myb_DNA-bind_6"/>
    <property type="match status" value="1"/>
</dbReference>
<keyword evidence="4" id="KW-0539">Nucleus</keyword>